<comment type="catalytic activity">
    <reaction evidence="1 9">
        <text>N-(5-phospho-beta-D-ribosyl)anthranilate = 1-(2-carboxyphenylamino)-1-deoxy-D-ribulose 5-phosphate</text>
        <dbReference type="Rhea" id="RHEA:21540"/>
        <dbReference type="ChEBI" id="CHEBI:18277"/>
        <dbReference type="ChEBI" id="CHEBI:58613"/>
        <dbReference type="EC" id="5.3.1.24"/>
    </reaction>
</comment>
<dbReference type="UniPathway" id="UPA00035">
    <property type="reaction ID" value="UER00042"/>
</dbReference>
<proteinExistence type="inferred from homology"/>
<dbReference type="GO" id="GO:0004640">
    <property type="term" value="F:phosphoribosylanthranilate isomerase activity"/>
    <property type="evidence" value="ECO:0007669"/>
    <property type="project" value="UniProtKB-UniRule"/>
</dbReference>
<dbReference type="Pfam" id="PF00697">
    <property type="entry name" value="PRAI"/>
    <property type="match status" value="1"/>
</dbReference>
<evidence type="ECO:0000256" key="1">
    <source>
        <dbReference type="ARBA" id="ARBA00001164"/>
    </source>
</evidence>
<evidence type="ECO:0000256" key="5">
    <source>
        <dbReference type="ARBA" id="ARBA00022605"/>
    </source>
</evidence>
<comment type="similarity">
    <text evidence="9">Belongs to the TrpF family.</text>
</comment>
<comment type="pathway">
    <text evidence="2 9">Amino-acid biosynthesis; L-tryptophan biosynthesis; L-tryptophan from chorismate: step 3/5.</text>
</comment>
<keyword evidence="6 9" id="KW-0822">Tryptophan biosynthesis</keyword>
<dbReference type="InterPro" id="IPR044643">
    <property type="entry name" value="TrpF_fam"/>
</dbReference>
<dbReference type="SUPFAM" id="SSF51366">
    <property type="entry name" value="Ribulose-phoshate binding barrel"/>
    <property type="match status" value="1"/>
</dbReference>
<dbReference type="Gene3D" id="3.20.20.70">
    <property type="entry name" value="Aldolase class I"/>
    <property type="match status" value="1"/>
</dbReference>
<gene>
    <name evidence="9" type="primary">trpF</name>
    <name evidence="11" type="ORF">AVDCRST_MAG39-1690</name>
</gene>
<dbReference type="InterPro" id="IPR001240">
    <property type="entry name" value="PRAI_dom"/>
</dbReference>
<dbReference type="NCBIfam" id="NF002295">
    <property type="entry name" value="PRK01222.1-1"/>
    <property type="match status" value="1"/>
</dbReference>
<keyword evidence="7 9" id="KW-0057">Aromatic amino acid biosynthesis</keyword>
<protein>
    <recommendedName>
        <fullName evidence="4 9">N-(5'-phosphoribosyl)anthranilate isomerase</fullName>
        <shortName evidence="9">PRAI</shortName>
        <ecNumber evidence="3 9">5.3.1.24</ecNumber>
    </recommendedName>
</protein>
<organism evidence="11">
    <name type="scientific">uncultured Sphingomonadaceae bacterium</name>
    <dbReference type="NCBI Taxonomy" id="169976"/>
    <lineage>
        <taxon>Bacteria</taxon>
        <taxon>Pseudomonadati</taxon>
        <taxon>Pseudomonadota</taxon>
        <taxon>Alphaproteobacteria</taxon>
        <taxon>Sphingomonadales</taxon>
        <taxon>Sphingomonadaceae</taxon>
        <taxon>environmental samples</taxon>
    </lineage>
</organism>
<keyword evidence="5 9" id="KW-0028">Amino-acid biosynthesis</keyword>
<evidence type="ECO:0000259" key="10">
    <source>
        <dbReference type="Pfam" id="PF00697"/>
    </source>
</evidence>
<dbReference type="AlphaFoldDB" id="A0A6J4SUY2"/>
<dbReference type="PANTHER" id="PTHR42894">
    <property type="entry name" value="N-(5'-PHOSPHORIBOSYL)ANTHRANILATE ISOMERASE"/>
    <property type="match status" value="1"/>
</dbReference>
<evidence type="ECO:0000256" key="6">
    <source>
        <dbReference type="ARBA" id="ARBA00022822"/>
    </source>
</evidence>
<feature type="domain" description="N-(5'phosphoribosyl) anthranilate isomerase (PRAI)" evidence="10">
    <location>
        <begin position="5"/>
        <end position="208"/>
    </location>
</feature>
<evidence type="ECO:0000256" key="9">
    <source>
        <dbReference type="HAMAP-Rule" id="MF_00135"/>
    </source>
</evidence>
<evidence type="ECO:0000256" key="2">
    <source>
        <dbReference type="ARBA" id="ARBA00004664"/>
    </source>
</evidence>
<evidence type="ECO:0000256" key="4">
    <source>
        <dbReference type="ARBA" id="ARBA00022272"/>
    </source>
</evidence>
<name>A0A6J4SUY2_9SPHN</name>
<evidence type="ECO:0000313" key="11">
    <source>
        <dbReference type="EMBL" id="CAA9506188.1"/>
    </source>
</evidence>
<sequence length="213" mass="22144">MLVQAKICGVSTPEALDAAVTGGASHVGFVHFAASPRHLASDRMAALARRLPDRVGAVLVLVDANDGLVDELVRAVRPRALQLHSAETPAHAAALRARHGVEVWKALPVRTRADLASALAFRGAADRLVYDAKPPAGAALPGGMGLRFDWALLEGFAHPLPWALSGGLDPGNIADAVGRTGARLVDVSSGVESAPGVKDVDKIARFLQSVARL</sequence>
<evidence type="ECO:0000256" key="8">
    <source>
        <dbReference type="ARBA" id="ARBA00023235"/>
    </source>
</evidence>
<dbReference type="HAMAP" id="MF_00135">
    <property type="entry name" value="PRAI"/>
    <property type="match status" value="1"/>
</dbReference>
<evidence type="ECO:0000256" key="7">
    <source>
        <dbReference type="ARBA" id="ARBA00023141"/>
    </source>
</evidence>
<accession>A0A6J4SUY2</accession>
<dbReference type="CDD" id="cd00405">
    <property type="entry name" value="PRAI"/>
    <property type="match status" value="1"/>
</dbReference>
<dbReference type="EC" id="5.3.1.24" evidence="3 9"/>
<dbReference type="PANTHER" id="PTHR42894:SF1">
    <property type="entry name" value="N-(5'-PHOSPHORIBOSYL)ANTHRANILATE ISOMERASE"/>
    <property type="match status" value="1"/>
</dbReference>
<dbReference type="GO" id="GO:0000162">
    <property type="term" value="P:L-tryptophan biosynthetic process"/>
    <property type="evidence" value="ECO:0007669"/>
    <property type="project" value="UniProtKB-UniRule"/>
</dbReference>
<evidence type="ECO:0000256" key="3">
    <source>
        <dbReference type="ARBA" id="ARBA00012572"/>
    </source>
</evidence>
<reference evidence="11" key="1">
    <citation type="submission" date="2020-02" db="EMBL/GenBank/DDBJ databases">
        <authorList>
            <person name="Meier V. D."/>
        </authorList>
    </citation>
    <scope>NUCLEOTIDE SEQUENCE</scope>
    <source>
        <strain evidence="11">AVDCRST_MAG39</strain>
    </source>
</reference>
<dbReference type="InterPro" id="IPR013785">
    <property type="entry name" value="Aldolase_TIM"/>
</dbReference>
<keyword evidence="8 9" id="KW-0413">Isomerase</keyword>
<dbReference type="InterPro" id="IPR011060">
    <property type="entry name" value="RibuloseP-bd_barrel"/>
</dbReference>
<dbReference type="EMBL" id="CADCVW010000069">
    <property type="protein sequence ID" value="CAA9506188.1"/>
    <property type="molecule type" value="Genomic_DNA"/>
</dbReference>